<gene>
    <name evidence="2" type="ORF">AAFF_G00432950</name>
</gene>
<feature type="chain" id="PRO_5042117152" evidence="1">
    <location>
        <begin position="24"/>
        <end position="118"/>
    </location>
</feature>
<reference evidence="2" key="1">
    <citation type="journal article" date="2023" name="Science">
        <title>Genome structures resolve the early diversification of teleost fishes.</title>
        <authorList>
            <person name="Parey E."/>
            <person name="Louis A."/>
            <person name="Montfort J."/>
            <person name="Bouchez O."/>
            <person name="Roques C."/>
            <person name="Iampietro C."/>
            <person name="Lluch J."/>
            <person name="Castinel A."/>
            <person name="Donnadieu C."/>
            <person name="Desvignes T."/>
            <person name="Floi Bucao C."/>
            <person name="Jouanno E."/>
            <person name="Wen M."/>
            <person name="Mejri S."/>
            <person name="Dirks R."/>
            <person name="Jansen H."/>
            <person name="Henkel C."/>
            <person name="Chen W.J."/>
            <person name="Zahm M."/>
            <person name="Cabau C."/>
            <person name="Klopp C."/>
            <person name="Thompson A.W."/>
            <person name="Robinson-Rechavi M."/>
            <person name="Braasch I."/>
            <person name="Lecointre G."/>
            <person name="Bobe J."/>
            <person name="Postlethwait J.H."/>
            <person name="Berthelot C."/>
            <person name="Roest Crollius H."/>
            <person name="Guiguen Y."/>
        </authorList>
    </citation>
    <scope>NUCLEOTIDE SEQUENCE</scope>
    <source>
        <strain evidence="2">NC1722</strain>
    </source>
</reference>
<sequence>MLIPLFTAAISALSFLEQTVSLAHIIPPLGNSWGAVLSFGTPLPACVTPGCEVVPDWPKALSEFEGRPMVTVQATATASLNTITALYSIAAGSGSHLLTLTLTPPLHDTTKTTPFTYG</sequence>
<keyword evidence="3" id="KW-1185">Reference proteome</keyword>
<proteinExistence type="predicted"/>
<dbReference type="EMBL" id="JAINUG010000094">
    <property type="protein sequence ID" value="KAJ8397948.1"/>
    <property type="molecule type" value="Genomic_DNA"/>
</dbReference>
<dbReference type="AlphaFoldDB" id="A0AAD7WIE0"/>
<feature type="signal peptide" evidence="1">
    <location>
        <begin position="1"/>
        <end position="23"/>
    </location>
</feature>
<evidence type="ECO:0000313" key="3">
    <source>
        <dbReference type="Proteomes" id="UP001221898"/>
    </source>
</evidence>
<accession>A0AAD7WIE0</accession>
<comment type="caution">
    <text evidence="2">The sequence shown here is derived from an EMBL/GenBank/DDBJ whole genome shotgun (WGS) entry which is preliminary data.</text>
</comment>
<keyword evidence="1" id="KW-0732">Signal</keyword>
<dbReference type="Proteomes" id="UP001221898">
    <property type="component" value="Unassembled WGS sequence"/>
</dbReference>
<name>A0AAD7WIE0_9TELE</name>
<organism evidence="2 3">
    <name type="scientific">Aldrovandia affinis</name>
    <dbReference type="NCBI Taxonomy" id="143900"/>
    <lineage>
        <taxon>Eukaryota</taxon>
        <taxon>Metazoa</taxon>
        <taxon>Chordata</taxon>
        <taxon>Craniata</taxon>
        <taxon>Vertebrata</taxon>
        <taxon>Euteleostomi</taxon>
        <taxon>Actinopterygii</taxon>
        <taxon>Neopterygii</taxon>
        <taxon>Teleostei</taxon>
        <taxon>Notacanthiformes</taxon>
        <taxon>Halosauridae</taxon>
        <taxon>Aldrovandia</taxon>
    </lineage>
</organism>
<evidence type="ECO:0000313" key="2">
    <source>
        <dbReference type="EMBL" id="KAJ8397948.1"/>
    </source>
</evidence>
<protein>
    <submittedName>
        <fullName evidence="2">Uncharacterized protein</fullName>
    </submittedName>
</protein>
<evidence type="ECO:0000256" key="1">
    <source>
        <dbReference type="SAM" id="SignalP"/>
    </source>
</evidence>